<proteinExistence type="predicted"/>
<keyword evidence="1" id="KW-0175">Coiled coil</keyword>
<feature type="non-terminal residue" evidence="2">
    <location>
        <position position="180"/>
    </location>
</feature>
<feature type="coiled-coil region" evidence="1">
    <location>
        <begin position="97"/>
        <end position="152"/>
    </location>
</feature>
<name>A0A8S0TFB0_OLEEU</name>
<dbReference type="Gramene" id="OE9A077062T2">
    <property type="protein sequence ID" value="OE9A077062C2"/>
    <property type="gene ID" value="OE9A077062"/>
</dbReference>
<accession>A0A8S0TFB0</accession>
<gene>
    <name evidence="2" type="ORF">OLEA9_A077062</name>
</gene>
<organism evidence="2 3">
    <name type="scientific">Olea europaea subsp. europaea</name>
    <dbReference type="NCBI Taxonomy" id="158383"/>
    <lineage>
        <taxon>Eukaryota</taxon>
        <taxon>Viridiplantae</taxon>
        <taxon>Streptophyta</taxon>
        <taxon>Embryophyta</taxon>
        <taxon>Tracheophyta</taxon>
        <taxon>Spermatophyta</taxon>
        <taxon>Magnoliopsida</taxon>
        <taxon>eudicotyledons</taxon>
        <taxon>Gunneridae</taxon>
        <taxon>Pentapetalae</taxon>
        <taxon>asterids</taxon>
        <taxon>lamiids</taxon>
        <taxon>Lamiales</taxon>
        <taxon>Oleaceae</taxon>
        <taxon>Oleeae</taxon>
        <taxon>Olea</taxon>
    </lineage>
</organism>
<sequence length="180" mass="20856">EPGTRNQTPNESLLPYPPPDYSLQKVGNEILIVSIKIIKMSFTRKTILRRTQKKCTPTHLRRKFGLLVRHKGCTKRAHAYLQNLQTMLKFLKLNAYLDELNDKTDVILAEMREIKAEQEELNAEEEEVIAELETTESEIKELEKTFEDMLQKHMEEAIARDLMNLPEDRALTGTQENSSS</sequence>
<evidence type="ECO:0000313" key="3">
    <source>
        <dbReference type="Proteomes" id="UP000594638"/>
    </source>
</evidence>
<comment type="caution">
    <text evidence="2">The sequence shown here is derived from an EMBL/GenBank/DDBJ whole genome shotgun (WGS) entry which is preliminary data.</text>
</comment>
<dbReference type="AlphaFoldDB" id="A0A8S0TFB0"/>
<keyword evidence="3" id="KW-1185">Reference proteome</keyword>
<evidence type="ECO:0000256" key="1">
    <source>
        <dbReference type="SAM" id="Coils"/>
    </source>
</evidence>
<evidence type="ECO:0000313" key="2">
    <source>
        <dbReference type="EMBL" id="CAA3003869.1"/>
    </source>
</evidence>
<dbReference type="EMBL" id="CACTIH010006038">
    <property type="protein sequence ID" value="CAA3003869.1"/>
    <property type="molecule type" value="Genomic_DNA"/>
</dbReference>
<reference evidence="2 3" key="1">
    <citation type="submission" date="2019-12" db="EMBL/GenBank/DDBJ databases">
        <authorList>
            <person name="Alioto T."/>
            <person name="Alioto T."/>
            <person name="Gomez Garrido J."/>
        </authorList>
    </citation>
    <scope>NUCLEOTIDE SEQUENCE [LARGE SCALE GENOMIC DNA]</scope>
</reference>
<dbReference type="Proteomes" id="UP000594638">
    <property type="component" value="Unassembled WGS sequence"/>
</dbReference>
<protein>
    <submittedName>
        <fullName evidence="2">Uncharacterized protein</fullName>
    </submittedName>
</protein>